<keyword evidence="4" id="KW-0445">Lipid transport</keyword>
<feature type="coiled-coil region" evidence="5">
    <location>
        <begin position="407"/>
        <end position="439"/>
    </location>
</feature>
<accession>A0A1I8EH19</accession>
<dbReference type="PROSITE" id="PS01013">
    <property type="entry name" value="OSBP"/>
    <property type="match status" value="1"/>
</dbReference>
<name>A0A1I8EH19_WUCBA</name>
<dbReference type="PANTHER" id="PTHR10972">
    <property type="entry name" value="OXYSTEROL-BINDING PROTEIN-RELATED"/>
    <property type="match status" value="1"/>
</dbReference>
<evidence type="ECO:0000256" key="1">
    <source>
        <dbReference type="ARBA" id="ARBA00008842"/>
    </source>
</evidence>
<dbReference type="InterPro" id="IPR000648">
    <property type="entry name" value="Oxysterol-bd"/>
</dbReference>
<evidence type="ECO:0000256" key="4">
    <source>
        <dbReference type="RuleBase" id="RU003845"/>
    </source>
</evidence>
<evidence type="ECO:0000256" key="2">
    <source>
        <dbReference type="ARBA" id="ARBA00023121"/>
    </source>
</evidence>
<dbReference type="PANTHER" id="PTHR10972:SF209">
    <property type="entry name" value="OXYSTEROL-BINDING PROTEIN"/>
    <property type="match status" value="1"/>
</dbReference>
<evidence type="ECO:0000256" key="6">
    <source>
        <dbReference type="SAM" id="Phobius"/>
    </source>
</evidence>
<protein>
    <recommendedName>
        <fullName evidence="4">Oxysterol-binding protein</fullName>
    </recommendedName>
</protein>
<dbReference type="Pfam" id="PF01237">
    <property type="entry name" value="Oxysterol_BP"/>
    <property type="match status" value="1"/>
</dbReference>
<dbReference type="GO" id="GO:0005886">
    <property type="term" value="C:plasma membrane"/>
    <property type="evidence" value="ECO:0007669"/>
    <property type="project" value="TreeGrafter"/>
</dbReference>
<proteinExistence type="inferred from homology"/>
<dbReference type="GO" id="GO:0120009">
    <property type="term" value="P:intermembrane lipid transfer"/>
    <property type="evidence" value="ECO:0007669"/>
    <property type="project" value="UniProtKB-ARBA"/>
</dbReference>
<sequence>MESTGHAAMGSGNMSGGDGVHSWRDTLPVSMVSKSDLSVWSVLKKCIGKDLTRISVPVVFNEPLSFLQRLAEYMEYAELLERASKCADVTERFEYVAAFIVSSLSCNYMRLSKPFNPLWFETYELDRSDKNGYRFIAEQVSHHPPKSAFHAESKSYEFDGVVSPRLKFWGTSIEVQPSGSFRLKFLNHNETYTWKTLNVTIHNIVMGQMYIQLTFVFGNDYLYTSTKFKKSFLEGNLLIQCNTGFECKLSFKNNDNGPSRQSTFFQGCISKEKSNLRAIYGNWTTFLATCEITNFEFRYDDWLGIGKQFFQNCSAMVGFIFYSIYHFVFVCTYVFETNLISFYWKLLQEDIPLIQRSKLIWKSRPRPLNSSSMYNFTSFTFLLNDPSDITSLLPPTDSRRRPDIRLLETGQAEAAEKEKERLEVKQRQARALMKKTKEKLPRWFEKITSKDHLLWMFTYKYWDREYCDCEDIY</sequence>
<dbReference type="GO" id="GO:0005829">
    <property type="term" value="C:cytosol"/>
    <property type="evidence" value="ECO:0007669"/>
    <property type="project" value="TreeGrafter"/>
</dbReference>
<keyword evidence="5" id="KW-0175">Coiled coil</keyword>
<organism evidence="7">
    <name type="scientific">Wuchereria bancrofti</name>
    <dbReference type="NCBI Taxonomy" id="6293"/>
    <lineage>
        <taxon>Eukaryota</taxon>
        <taxon>Metazoa</taxon>
        <taxon>Ecdysozoa</taxon>
        <taxon>Nematoda</taxon>
        <taxon>Chromadorea</taxon>
        <taxon>Rhabditida</taxon>
        <taxon>Spirurina</taxon>
        <taxon>Spiruromorpha</taxon>
        <taxon>Filarioidea</taxon>
        <taxon>Onchocercidae</taxon>
        <taxon>Wuchereria</taxon>
    </lineage>
</organism>
<keyword evidence="6" id="KW-1133">Transmembrane helix</keyword>
<comment type="similarity">
    <text evidence="1 3">Belongs to the OSBP family.</text>
</comment>
<dbReference type="FunFam" id="2.40.160.120:FF:000001">
    <property type="entry name" value="Oxysterol-binding protein"/>
    <property type="match status" value="1"/>
</dbReference>
<evidence type="ECO:0000313" key="7">
    <source>
        <dbReference type="WBParaSite" id="maker-PairedContig_1993-snap-gene-0.16-mRNA-1"/>
    </source>
</evidence>
<keyword evidence="2" id="KW-0446">Lipid-binding</keyword>
<dbReference type="AlphaFoldDB" id="A0A1I8EH19"/>
<dbReference type="InterPro" id="IPR037239">
    <property type="entry name" value="OSBP_sf"/>
</dbReference>
<dbReference type="STRING" id="6293.A0A1I8EH19"/>
<dbReference type="InterPro" id="IPR018494">
    <property type="entry name" value="Oxysterol-bd_CS"/>
</dbReference>
<dbReference type="GO" id="GO:0032934">
    <property type="term" value="F:sterol binding"/>
    <property type="evidence" value="ECO:0007669"/>
    <property type="project" value="TreeGrafter"/>
</dbReference>
<keyword evidence="4" id="KW-0813">Transport</keyword>
<dbReference type="GO" id="GO:0097038">
    <property type="term" value="C:perinuclear endoplasmic reticulum"/>
    <property type="evidence" value="ECO:0007669"/>
    <property type="project" value="TreeGrafter"/>
</dbReference>
<keyword evidence="6" id="KW-0472">Membrane</keyword>
<keyword evidence="6" id="KW-0812">Transmembrane</keyword>
<feature type="transmembrane region" description="Helical" evidence="6">
    <location>
        <begin position="315"/>
        <end position="335"/>
    </location>
</feature>
<reference evidence="7" key="1">
    <citation type="submission" date="2016-11" db="UniProtKB">
        <authorList>
            <consortium name="WormBaseParasite"/>
        </authorList>
    </citation>
    <scope>IDENTIFICATION</scope>
    <source>
        <strain evidence="7">pt0022</strain>
    </source>
</reference>
<dbReference type="Gene3D" id="2.40.160.120">
    <property type="match status" value="1"/>
</dbReference>
<evidence type="ECO:0000256" key="5">
    <source>
        <dbReference type="SAM" id="Coils"/>
    </source>
</evidence>
<dbReference type="WBParaSite" id="maker-PairedContig_1993-snap-gene-0.16-mRNA-1">
    <property type="protein sequence ID" value="maker-PairedContig_1993-snap-gene-0.16-mRNA-1"/>
    <property type="gene ID" value="maker-PairedContig_1993-snap-gene-0.16"/>
</dbReference>
<evidence type="ECO:0000256" key="3">
    <source>
        <dbReference type="RuleBase" id="RU003844"/>
    </source>
</evidence>
<dbReference type="SUPFAM" id="SSF144000">
    <property type="entry name" value="Oxysterol-binding protein-like"/>
    <property type="match status" value="1"/>
</dbReference>